<dbReference type="AlphaFoldDB" id="A0A318IRI9"/>
<evidence type="ECO:0008006" key="4">
    <source>
        <dbReference type="Google" id="ProtNLM"/>
    </source>
</evidence>
<protein>
    <recommendedName>
        <fullName evidence="4">Type VI secretion system (T6SS) amidase immunity protein Tai4</fullName>
    </recommendedName>
</protein>
<reference evidence="2 3" key="1">
    <citation type="submission" date="2018-05" db="EMBL/GenBank/DDBJ databases">
        <title>Genomic Encyclopedia of Type Strains, Phase IV (KMG-IV): sequencing the most valuable type-strain genomes for metagenomic binning, comparative biology and taxonomic classification.</title>
        <authorList>
            <person name="Goeker M."/>
        </authorList>
    </citation>
    <scope>NUCLEOTIDE SEQUENCE [LARGE SCALE GENOMIC DNA]</scope>
    <source>
        <strain evidence="2 3">DSM 19792</strain>
    </source>
</reference>
<sequence length="135" mass="15499">MSQFPTPLLLFFALAAISFSANAMNDKEAYRNLMYFQTAKSESEYCENKLHIQAIPQQTKWRNLHAAVMARSIGTLEQHFINDKGASKKDMPAAIAAVWKKLEEVDKRELASTRTYKTCLKFPESLKFYESQLVK</sequence>
<name>A0A318IRI9_9BURK</name>
<feature type="chain" id="PRO_5016392404" description="Type VI secretion system (T6SS) amidase immunity protein Tai4" evidence="1">
    <location>
        <begin position="24"/>
        <end position="135"/>
    </location>
</feature>
<evidence type="ECO:0000313" key="2">
    <source>
        <dbReference type="EMBL" id="PXX37975.1"/>
    </source>
</evidence>
<keyword evidence="1" id="KW-0732">Signal</keyword>
<organism evidence="2 3">
    <name type="scientific">Undibacterium pigrum</name>
    <dbReference type="NCBI Taxonomy" id="401470"/>
    <lineage>
        <taxon>Bacteria</taxon>
        <taxon>Pseudomonadati</taxon>
        <taxon>Pseudomonadota</taxon>
        <taxon>Betaproteobacteria</taxon>
        <taxon>Burkholderiales</taxon>
        <taxon>Oxalobacteraceae</taxon>
        <taxon>Undibacterium</taxon>
    </lineage>
</organism>
<evidence type="ECO:0000256" key="1">
    <source>
        <dbReference type="SAM" id="SignalP"/>
    </source>
</evidence>
<accession>A0A318IRI9</accession>
<gene>
    <name evidence="2" type="ORF">DFR42_11349</name>
</gene>
<feature type="signal peptide" evidence="1">
    <location>
        <begin position="1"/>
        <end position="23"/>
    </location>
</feature>
<dbReference type="Proteomes" id="UP000247792">
    <property type="component" value="Unassembled WGS sequence"/>
</dbReference>
<proteinExistence type="predicted"/>
<dbReference type="RefSeq" id="WP_110257779.1">
    <property type="nucleotide sequence ID" value="NZ_QJKB01000013.1"/>
</dbReference>
<dbReference type="EMBL" id="QJKB01000013">
    <property type="protein sequence ID" value="PXX37975.1"/>
    <property type="molecule type" value="Genomic_DNA"/>
</dbReference>
<keyword evidence="3" id="KW-1185">Reference proteome</keyword>
<evidence type="ECO:0000313" key="3">
    <source>
        <dbReference type="Proteomes" id="UP000247792"/>
    </source>
</evidence>
<comment type="caution">
    <text evidence="2">The sequence shown here is derived from an EMBL/GenBank/DDBJ whole genome shotgun (WGS) entry which is preliminary data.</text>
</comment>